<keyword evidence="3" id="KW-1185">Reference proteome</keyword>
<gene>
    <name evidence="2" type="ORF">ACFQ1S_41480</name>
</gene>
<name>A0ABW3MLX2_9PSEU</name>
<dbReference type="Gene3D" id="2.60.120.260">
    <property type="entry name" value="Galactose-binding domain-like"/>
    <property type="match status" value="1"/>
</dbReference>
<accession>A0ABW3MLX2</accession>
<dbReference type="InterPro" id="IPR025327">
    <property type="entry name" value="DUF4233"/>
</dbReference>
<proteinExistence type="predicted"/>
<dbReference type="EMBL" id="JBHTIS010003697">
    <property type="protein sequence ID" value="MFD1051570.1"/>
    <property type="molecule type" value="Genomic_DNA"/>
</dbReference>
<dbReference type="Proteomes" id="UP001597045">
    <property type="component" value="Unassembled WGS sequence"/>
</dbReference>
<keyword evidence="1" id="KW-0472">Membrane</keyword>
<comment type="caution">
    <text evidence="2">The sequence shown here is derived from an EMBL/GenBank/DDBJ whole genome shotgun (WGS) entry which is preliminary data.</text>
</comment>
<evidence type="ECO:0000313" key="2">
    <source>
        <dbReference type="EMBL" id="MFD1051570.1"/>
    </source>
</evidence>
<feature type="non-terminal residue" evidence="2">
    <location>
        <position position="202"/>
    </location>
</feature>
<feature type="transmembrane region" description="Helical" evidence="1">
    <location>
        <begin position="27"/>
        <end position="46"/>
    </location>
</feature>
<evidence type="ECO:0000256" key="1">
    <source>
        <dbReference type="SAM" id="Phobius"/>
    </source>
</evidence>
<evidence type="ECO:0000313" key="3">
    <source>
        <dbReference type="Proteomes" id="UP001597045"/>
    </source>
</evidence>
<keyword evidence="1" id="KW-0812">Transmembrane</keyword>
<organism evidence="2 3">
    <name type="scientific">Kibdelosporangium lantanae</name>
    <dbReference type="NCBI Taxonomy" id="1497396"/>
    <lineage>
        <taxon>Bacteria</taxon>
        <taxon>Bacillati</taxon>
        <taxon>Actinomycetota</taxon>
        <taxon>Actinomycetes</taxon>
        <taxon>Pseudonocardiales</taxon>
        <taxon>Pseudonocardiaceae</taxon>
        <taxon>Kibdelosporangium</taxon>
    </lineage>
</organism>
<dbReference type="Pfam" id="PF14017">
    <property type="entry name" value="DUF4233"/>
    <property type="match status" value="1"/>
</dbReference>
<keyword evidence="1" id="KW-1133">Transmembrane helix</keyword>
<reference evidence="3" key="1">
    <citation type="journal article" date="2019" name="Int. J. Syst. Evol. Microbiol.">
        <title>The Global Catalogue of Microorganisms (GCM) 10K type strain sequencing project: providing services to taxonomists for standard genome sequencing and annotation.</title>
        <authorList>
            <consortium name="The Broad Institute Genomics Platform"/>
            <consortium name="The Broad Institute Genome Sequencing Center for Infectious Disease"/>
            <person name="Wu L."/>
            <person name="Ma J."/>
        </authorList>
    </citation>
    <scope>NUCLEOTIDE SEQUENCE [LARGE SCALE GENOMIC DNA]</scope>
    <source>
        <strain evidence="3">JCM 31486</strain>
    </source>
</reference>
<sequence>MYDLEVKRFALPTPDLQILLKVPVELAAIRALWLVAAVQVALLAGFFVLTEIGVVGVIFTLVWGYLFYLRRDVAKRMAEGRLPSQQYEGETSQFTQPAGQNVQLTVQSDPMWTGGRQMLLQASLVGQSFAVPFNVNTEADYTLGLGLTQAKDYAQLTFRVDGNSIGTVFDGYNPTVTTSHQTLGGVHLTAGAHQLTIVTYGA</sequence>
<protein>
    <submittedName>
        <fullName evidence="2">DUF4233 domain-containing protein</fullName>
    </submittedName>
</protein>
<feature type="transmembrane region" description="Helical" evidence="1">
    <location>
        <begin position="52"/>
        <end position="69"/>
    </location>
</feature>